<organism evidence="8 9">
    <name type="scientific">Candidatus Giovannonibacteria bacterium GW2011_GWA2_44_13b</name>
    <dbReference type="NCBI Taxonomy" id="1618647"/>
    <lineage>
        <taxon>Bacteria</taxon>
        <taxon>Candidatus Giovannoniibacteriota</taxon>
    </lineage>
</organism>
<evidence type="ECO:0000256" key="1">
    <source>
        <dbReference type="ARBA" id="ARBA00010641"/>
    </source>
</evidence>
<evidence type="ECO:0000313" key="8">
    <source>
        <dbReference type="EMBL" id="KKT41949.1"/>
    </source>
</evidence>
<dbReference type="InterPro" id="IPR014284">
    <property type="entry name" value="RNA_pol_sigma-70_dom"/>
</dbReference>
<comment type="similarity">
    <text evidence="1">Belongs to the sigma-70 factor family. ECF subfamily.</text>
</comment>
<gene>
    <name evidence="8" type="ORF">UW30_C0003G0049</name>
</gene>
<feature type="domain" description="RNA polymerase sigma-70 region 2" evidence="6">
    <location>
        <begin position="7"/>
        <end position="72"/>
    </location>
</feature>
<evidence type="ECO:0000256" key="4">
    <source>
        <dbReference type="ARBA" id="ARBA00023125"/>
    </source>
</evidence>
<dbReference type="Gene3D" id="1.10.1740.10">
    <property type="match status" value="1"/>
</dbReference>
<dbReference type="NCBIfam" id="TIGR02937">
    <property type="entry name" value="sigma70-ECF"/>
    <property type="match status" value="1"/>
</dbReference>
<dbReference type="PANTHER" id="PTHR43133:SF52">
    <property type="entry name" value="ECF RNA POLYMERASE SIGMA FACTOR SIGL"/>
    <property type="match status" value="1"/>
</dbReference>
<keyword evidence="5" id="KW-0804">Transcription</keyword>
<evidence type="ECO:0000259" key="6">
    <source>
        <dbReference type="Pfam" id="PF04542"/>
    </source>
</evidence>
<dbReference type="GO" id="GO:0003677">
    <property type="term" value="F:DNA binding"/>
    <property type="evidence" value="ECO:0007669"/>
    <property type="project" value="UniProtKB-KW"/>
</dbReference>
<dbReference type="InterPro" id="IPR013249">
    <property type="entry name" value="RNA_pol_sigma70_r4_t2"/>
</dbReference>
<dbReference type="GO" id="GO:0016987">
    <property type="term" value="F:sigma factor activity"/>
    <property type="evidence" value="ECO:0007669"/>
    <property type="project" value="UniProtKB-KW"/>
</dbReference>
<comment type="caution">
    <text evidence="8">The sequence shown here is derived from an EMBL/GenBank/DDBJ whole genome shotgun (WGS) entry which is preliminary data.</text>
</comment>
<accession>A0A0G1K2C0</accession>
<dbReference type="InterPro" id="IPR007627">
    <property type="entry name" value="RNA_pol_sigma70_r2"/>
</dbReference>
<evidence type="ECO:0000256" key="3">
    <source>
        <dbReference type="ARBA" id="ARBA00023082"/>
    </source>
</evidence>
<feature type="domain" description="RNA polymerase sigma factor 70 region 4 type 2" evidence="7">
    <location>
        <begin position="104"/>
        <end position="154"/>
    </location>
</feature>
<dbReference type="GO" id="GO:0006352">
    <property type="term" value="P:DNA-templated transcription initiation"/>
    <property type="evidence" value="ECO:0007669"/>
    <property type="project" value="InterPro"/>
</dbReference>
<dbReference type="SUPFAM" id="SSF88659">
    <property type="entry name" value="Sigma3 and sigma4 domains of RNA polymerase sigma factors"/>
    <property type="match status" value="1"/>
</dbReference>
<dbReference type="InterPro" id="IPR036388">
    <property type="entry name" value="WH-like_DNA-bd_sf"/>
</dbReference>
<name>A0A0G1K2C0_9BACT</name>
<dbReference type="InterPro" id="IPR013324">
    <property type="entry name" value="RNA_pol_sigma_r3/r4-like"/>
</dbReference>
<dbReference type="InterPro" id="IPR039425">
    <property type="entry name" value="RNA_pol_sigma-70-like"/>
</dbReference>
<proteinExistence type="inferred from homology"/>
<keyword evidence="3" id="KW-0731">Sigma factor</keyword>
<dbReference type="AlphaFoldDB" id="A0A0G1K2C0"/>
<evidence type="ECO:0000256" key="2">
    <source>
        <dbReference type="ARBA" id="ARBA00023015"/>
    </source>
</evidence>
<dbReference type="Pfam" id="PF04542">
    <property type="entry name" value="Sigma70_r2"/>
    <property type="match status" value="1"/>
</dbReference>
<evidence type="ECO:0000256" key="5">
    <source>
        <dbReference type="ARBA" id="ARBA00023163"/>
    </source>
</evidence>
<keyword evidence="4" id="KW-0238">DNA-binding</keyword>
<protein>
    <submittedName>
        <fullName evidence="8">RNA polymerase sigma factor SigX</fullName>
    </submittedName>
</protein>
<dbReference type="Proteomes" id="UP000034736">
    <property type="component" value="Unassembled WGS sequence"/>
</dbReference>
<sequence length="161" mass="18791">MEFIKSYDAYADALFRHCYFRLYDRELAKDLVQSTYMKVWEYIASGKEVKNMRAFLYKVAHNMIIDEFRKNKGPTLSIDELKEKGIEPQDGLFEKLKSGAEVKNLLDIFNKLEPAHREVVIMRYVDELTPKEIAAITGESENVISVRLHRAMARAKEIIIK</sequence>
<dbReference type="Pfam" id="PF08281">
    <property type="entry name" value="Sigma70_r4_2"/>
    <property type="match status" value="1"/>
</dbReference>
<dbReference type="EMBL" id="LCHU01000003">
    <property type="protein sequence ID" value="KKT41949.1"/>
    <property type="molecule type" value="Genomic_DNA"/>
</dbReference>
<evidence type="ECO:0000259" key="7">
    <source>
        <dbReference type="Pfam" id="PF08281"/>
    </source>
</evidence>
<evidence type="ECO:0000313" key="9">
    <source>
        <dbReference type="Proteomes" id="UP000034736"/>
    </source>
</evidence>
<dbReference type="PANTHER" id="PTHR43133">
    <property type="entry name" value="RNA POLYMERASE ECF-TYPE SIGMA FACTO"/>
    <property type="match status" value="1"/>
</dbReference>
<dbReference type="STRING" id="1618647.UW30_C0003G0049"/>
<reference evidence="8 9" key="1">
    <citation type="journal article" date="2015" name="Nature">
        <title>rRNA introns, odd ribosomes, and small enigmatic genomes across a large radiation of phyla.</title>
        <authorList>
            <person name="Brown C.T."/>
            <person name="Hug L.A."/>
            <person name="Thomas B.C."/>
            <person name="Sharon I."/>
            <person name="Castelle C.J."/>
            <person name="Singh A."/>
            <person name="Wilkins M.J."/>
            <person name="Williams K.H."/>
            <person name="Banfield J.F."/>
        </authorList>
    </citation>
    <scope>NUCLEOTIDE SEQUENCE [LARGE SCALE GENOMIC DNA]</scope>
</reference>
<dbReference type="CDD" id="cd06171">
    <property type="entry name" value="Sigma70_r4"/>
    <property type="match status" value="1"/>
</dbReference>
<dbReference type="Gene3D" id="1.10.10.10">
    <property type="entry name" value="Winged helix-like DNA-binding domain superfamily/Winged helix DNA-binding domain"/>
    <property type="match status" value="1"/>
</dbReference>
<dbReference type="InterPro" id="IPR013325">
    <property type="entry name" value="RNA_pol_sigma_r2"/>
</dbReference>
<dbReference type="SUPFAM" id="SSF88946">
    <property type="entry name" value="Sigma2 domain of RNA polymerase sigma factors"/>
    <property type="match status" value="1"/>
</dbReference>
<keyword evidence="2" id="KW-0805">Transcription regulation</keyword>